<keyword evidence="3" id="KW-0235">DNA replication</keyword>
<proteinExistence type="predicted"/>
<feature type="compositionally biased region" description="Basic and acidic residues" evidence="5">
    <location>
        <begin position="238"/>
        <end position="290"/>
    </location>
</feature>
<gene>
    <name evidence="6" type="ORF">BJ322DRAFT_1104786</name>
</gene>
<dbReference type="GO" id="GO:0006271">
    <property type="term" value="P:DNA strand elongation involved in DNA replication"/>
    <property type="evidence" value="ECO:0007669"/>
    <property type="project" value="TreeGrafter"/>
</dbReference>
<dbReference type="OrthoDB" id="514823at2759"/>
<protein>
    <recommendedName>
        <fullName evidence="2">DNA polymerase delta subunit 3</fullName>
    </recommendedName>
</protein>
<evidence type="ECO:0000256" key="3">
    <source>
        <dbReference type="ARBA" id="ARBA00022705"/>
    </source>
</evidence>
<keyword evidence="4" id="KW-0539">Nucleus</keyword>
<evidence type="ECO:0000256" key="5">
    <source>
        <dbReference type="SAM" id="MobiDB-lite"/>
    </source>
</evidence>
<accession>A0A9P6LAT2</accession>
<dbReference type="Gene3D" id="3.90.1030.20">
    <property type="entry name" value="DNA polymerase delta, p66 (Cdc27) subunit, wHTH domain"/>
    <property type="match status" value="1"/>
</dbReference>
<evidence type="ECO:0000256" key="1">
    <source>
        <dbReference type="ARBA" id="ARBA00004123"/>
    </source>
</evidence>
<dbReference type="GO" id="GO:0043625">
    <property type="term" value="C:delta DNA polymerase complex"/>
    <property type="evidence" value="ECO:0007669"/>
    <property type="project" value="InterPro"/>
</dbReference>
<dbReference type="GO" id="GO:1904161">
    <property type="term" value="P:DNA synthesis involved in UV-damage excision repair"/>
    <property type="evidence" value="ECO:0007669"/>
    <property type="project" value="TreeGrafter"/>
</dbReference>
<feature type="compositionally biased region" description="Basic residues" evidence="5">
    <location>
        <begin position="168"/>
        <end position="179"/>
    </location>
</feature>
<comment type="subcellular location">
    <subcellularLocation>
        <location evidence="1">Nucleus</location>
    </subcellularLocation>
</comment>
<evidence type="ECO:0000256" key="4">
    <source>
        <dbReference type="ARBA" id="ARBA00023242"/>
    </source>
</evidence>
<keyword evidence="7" id="KW-1185">Reference proteome</keyword>
<feature type="compositionally biased region" description="Basic and acidic residues" evidence="5">
    <location>
        <begin position="193"/>
        <end position="229"/>
    </location>
</feature>
<dbReference type="InterPro" id="IPR019038">
    <property type="entry name" value="POLD3"/>
</dbReference>
<evidence type="ECO:0000313" key="7">
    <source>
        <dbReference type="Proteomes" id="UP000736335"/>
    </source>
</evidence>
<dbReference type="InterPro" id="IPR041913">
    <property type="entry name" value="POLD3_sf"/>
</dbReference>
<evidence type="ECO:0000313" key="6">
    <source>
        <dbReference type="EMBL" id="KAF9791119.1"/>
    </source>
</evidence>
<dbReference type="GO" id="GO:0006297">
    <property type="term" value="P:nucleotide-excision repair, DNA gap filling"/>
    <property type="evidence" value="ECO:0007669"/>
    <property type="project" value="TreeGrafter"/>
</dbReference>
<dbReference type="PANTHER" id="PTHR17598:SF13">
    <property type="entry name" value="DNA POLYMERASE DELTA SUBUNIT 3"/>
    <property type="match status" value="1"/>
</dbReference>
<reference evidence="6" key="2">
    <citation type="submission" date="2020-11" db="EMBL/GenBank/DDBJ databases">
        <authorList>
            <consortium name="DOE Joint Genome Institute"/>
            <person name="Kuo A."/>
            <person name="Miyauchi S."/>
            <person name="Kiss E."/>
            <person name="Drula E."/>
            <person name="Kohler A."/>
            <person name="Sanchez-Garcia M."/>
            <person name="Andreopoulos B."/>
            <person name="Barry K.W."/>
            <person name="Bonito G."/>
            <person name="Buee M."/>
            <person name="Carver A."/>
            <person name="Chen C."/>
            <person name="Cichocki N."/>
            <person name="Clum A."/>
            <person name="Culley D."/>
            <person name="Crous P.W."/>
            <person name="Fauchery L."/>
            <person name="Girlanda M."/>
            <person name="Hayes R."/>
            <person name="Keri Z."/>
            <person name="Labutti K."/>
            <person name="Lipzen A."/>
            <person name="Lombard V."/>
            <person name="Magnuson J."/>
            <person name="Maillard F."/>
            <person name="Morin E."/>
            <person name="Murat C."/>
            <person name="Nolan M."/>
            <person name="Ohm R."/>
            <person name="Pangilinan J."/>
            <person name="Pereira M."/>
            <person name="Perotto S."/>
            <person name="Peter M."/>
            <person name="Riley R."/>
            <person name="Sitrit Y."/>
            <person name="Stielow B."/>
            <person name="Szollosi G."/>
            <person name="Zifcakova L."/>
            <person name="Stursova M."/>
            <person name="Spatafora J.W."/>
            <person name="Tedersoo L."/>
            <person name="Vaario L.-M."/>
            <person name="Yamada A."/>
            <person name="Yan M."/>
            <person name="Wang P."/>
            <person name="Xu J."/>
            <person name="Bruns T."/>
            <person name="Baldrian P."/>
            <person name="Vilgalys R."/>
            <person name="Henrissat B."/>
            <person name="Grigoriev I.V."/>
            <person name="Hibbett D."/>
            <person name="Nagy L.G."/>
            <person name="Martin F.M."/>
        </authorList>
    </citation>
    <scope>NUCLEOTIDE SEQUENCE</scope>
    <source>
        <strain evidence="6">UH-Tt-Lm1</strain>
    </source>
</reference>
<evidence type="ECO:0000256" key="2">
    <source>
        <dbReference type="ARBA" id="ARBA00017589"/>
    </source>
</evidence>
<dbReference type="AlphaFoldDB" id="A0A9P6LAT2"/>
<comment type="caution">
    <text evidence="6">The sequence shown here is derived from an EMBL/GenBank/DDBJ whole genome shotgun (WGS) entry which is preliminary data.</text>
</comment>
<feature type="region of interest" description="Disordered" evidence="5">
    <location>
        <begin position="168"/>
        <end position="364"/>
    </location>
</feature>
<reference evidence="6" key="1">
    <citation type="journal article" date="2020" name="Nat. Commun.">
        <title>Large-scale genome sequencing of mycorrhizal fungi provides insights into the early evolution of symbiotic traits.</title>
        <authorList>
            <person name="Miyauchi S."/>
            <person name="Kiss E."/>
            <person name="Kuo A."/>
            <person name="Drula E."/>
            <person name="Kohler A."/>
            <person name="Sanchez-Garcia M."/>
            <person name="Morin E."/>
            <person name="Andreopoulos B."/>
            <person name="Barry K.W."/>
            <person name="Bonito G."/>
            <person name="Buee M."/>
            <person name="Carver A."/>
            <person name="Chen C."/>
            <person name="Cichocki N."/>
            <person name="Clum A."/>
            <person name="Culley D."/>
            <person name="Crous P.W."/>
            <person name="Fauchery L."/>
            <person name="Girlanda M."/>
            <person name="Hayes R.D."/>
            <person name="Keri Z."/>
            <person name="LaButti K."/>
            <person name="Lipzen A."/>
            <person name="Lombard V."/>
            <person name="Magnuson J."/>
            <person name="Maillard F."/>
            <person name="Murat C."/>
            <person name="Nolan M."/>
            <person name="Ohm R.A."/>
            <person name="Pangilinan J."/>
            <person name="Pereira M.F."/>
            <person name="Perotto S."/>
            <person name="Peter M."/>
            <person name="Pfister S."/>
            <person name="Riley R."/>
            <person name="Sitrit Y."/>
            <person name="Stielow J.B."/>
            <person name="Szollosi G."/>
            <person name="Zifcakova L."/>
            <person name="Stursova M."/>
            <person name="Spatafora J.W."/>
            <person name="Tedersoo L."/>
            <person name="Vaario L.M."/>
            <person name="Yamada A."/>
            <person name="Yan M."/>
            <person name="Wang P."/>
            <person name="Xu J."/>
            <person name="Bruns T."/>
            <person name="Baldrian P."/>
            <person name="Vilgalys R."/>
            <person name="Dunand C."/>
            <person name="Henrissat B."/>
            <person name="Grigoriev I.V."/>
            <person name="Hibbett D."/>
            <person name="Nagy L.G."/>
            <person name="Martin F.M."/>
        </authorList>
    </citation>
    <scope>NUCLEOTIDE SEQUENCE</scope>
    <source>
        <strain evidence="6">UH-Tt-Lm1</strain>
    </source>
</reference>
<feature type="compositionally biased region" description="Polar residues" evidence="5">
    <location>
        <begin position="518"/>
        <end position="531"/>
    </location>
</feature>
<organism evidence="6 7">
    <name type="scientific">Thelephora terrestris</name>
    <dbReference type="NCBI Taxonomy" id="56493"/>
    <lineage>
        <taxon>Eukaryota</taxon>
        <taxon>Fungi</taxon>
        <taxon>Dikarya</taxon>
        <taxon>Basidiomycota</taxon>
        <taxon>Agaricomycotina</taxon>
        <taxon>Agaricomycetes</taxon>
        <taxon>Thelephorales</taxon>
        <taxon>Thelephoraceae</taxon>
        <taxon>Thelephora</taxon>
    </lineage>
</organism>
<dbReference type="PANTHER" id="PTHR17598">
    <property type="entry name" value="DNA POLYMERASE DELTA SUBUNIT 3"/>
    <property type="match status" value="1"/>
</dbReference>
<dbReference type="Proteomes" id="UP000736335">
    <property type="component" value="Unassembled WGS sequence"/>
</dbReference>
<dbReference type="Pfam" id="PF09507">
    <property type="entry name" value="CDC27"/>
    <property type="match status" value="1"/>
</dbReference>
<dbReference type="EMBL" id="WIUZ02000002">
    <property type="protein sequence ID" value="KAF9791119.1"/>
    <property type="molecule type" value="Genomic_DNA"/>
</dbReference>
<dbReference type="GO" id="GO:0003887">
    <property type="term" value="F:DNA-directed DNA polymerase activity"/>
    <property type="evidence" value="ECO:0007669"/>
    <property type="project" value="TreeGrafter"/>
</dbReference>
<feature type="compositionally biased region" description="Acidic residues" evidence="5">
    <location>
        <begin position="409"/>
        <end position="418"/>
    </location>
</feature>
<sequence>MTTEQVRDYLEKQLFIENTVVTYRLLSRELGIHVNDARLELQKYRSLRKDVHATYVMIGTPPSRYGFDSDPFMEIDEEAARRWAENTGGEAVQERLMLLVSEDELEDSKSQFYIIDSIDVYSLSAVYLIDADLVCKENDRIRELDAQDKTGELAKKVGLIVGHHVKKRKPVKRGLKGKGKLGATATTSKQPTVKKDATVKKDSTIKAEPTKTSKELTKEKTSIPIEKKPTKAGTLDWSKAKSKAEKEKEKADELKARAEKEAREAREKREKDKENPKPNQAEEKPAEAVKRGVKRKTRAIELSDSEQSVKPPSPEPHKGAWLKGRVVVSDDEESDEPRPRKGKGRASAQSTDVEELGRSVRAMMDIDDEEVERVTKATAAALTKPIPKSKSKVVESSDEEEHAERKDEEDSMYVDDEPAEAKPKRSRKKAEKKVVPVGSNGLKKKRVVKSKMSTDERGYIVTEDYSSYESVDEEEPEEPEKPKKKLTSKPSESKLKRTASSKATKAPSKEVKKRASMGGSSTKPSAGQGSLMNFFGKKS</sequence>
<name>A0A9P6LAT2_9AGAM</name>
<feature type="region of interest" description="Disordered" evidence="5">
    <location>
        <begin position="378"/>
        <end position="539"/>
    </location>
</feature>